<evidence type="ECO:0000256" key="1">
    <source>
        <dbReference type="ARBA" id="ARBA00022679"/>
    </source>
</evidence>
<dbReference type="SUPFAM" id="SSF53335">
    <property type="entry name" value="S-adenosyl-L-methionine-dependent methyltransferases"/>
    <property type="match status" value="1"/>
</dbReference>
<evidence type="ECO:0000259" key="2">
    <source>
        <dbReference type="Pfam" id="PF13649"/>
    </source>
</evidence>
<name>A0A562JB55_9FIRM</name>
<keyword evidence="3" id="KW-0489">Methyltransferase</keyword>
<gene>
    <name evidence="3" type="ORF">LY60_01640</name>
</gene>
<dbReference type="OrthoDB" id="9808140at2"/>
<evidence type="ECO:0000313" key="4">
    <source>
        <dbReference type="Proteomes" id="UP000315343"/>
    </source>
</evidence>
<evidence type="ECO:0000313" key="3">
    <source>
        <dbReference type="EMBL" id="TWH80379.1"/>
    </source>
</evidence>
<keyword evidence="1 3" id="KW-0808">Transferase</keyword>
<dbReference type="CDD" id="cd02440">
    <property type="entry name" value="AdoMet_MTases"/>
    <property type="match status" value="1"/>
</dbReference>
<sequence length="220" mass="25495">MNIKWEQEWDKIYKDQGEVQFDILPTVKVATDIFKRNGSKSVMDLGCGTGRHSIYLAEQGFKVYATDISETGLEITKSKAEKLNLSNIEFMQHDMRDILYDNNTFDGVLCVWTTGHGTLDDSRKNINEIYRVLKPNGIVVIDYVSIYDENYGKGREIEKNTFINNVEGEENIPHHYSTIEELKELYSNFSHIEITPVDYHFYDNYGEKHTISAFVVISRK</sequence>
<reference evidence="3 4" key="1">
    <citation type="submission" date="2019-07" db="EMBL/GenBank/DDBJ databases">
        <title>Genomic Encyclopedia of Type Strains, Phase I: the one thousand microbial genomes (KMG-I) project.</title>
        <authorList>
            <person name="Kyrpides N."/>
        </authorList>
    </citation>
    <scope>NUCLEOTIDE SEQUENCE [LARGE SCALE GENOMIC DNA]</scope>
    <source>
        <strain evidence="3 4">DSM 13558</strain>
    </source>
</reference>
<accession>A0A562JB55</accession>
<dbReference type="InterPro" id="IPR041698">
    <property type="entry name" value="Methyltransf_25"/>
</dbReference>
<dbReference type="GO" id="GO:0032259">
    <property type="term" value="P:methylation"/>
    <property type="evidence" value="ECO:0007669"/>
    <property type="project" value="UniProtKB-KW"/>
</dbReference>
<dbReference type="GO" id="GO:0008168">
    <property type="term" value="F:methyltransferase activity"/>
    <property type="evidence" value="ECO:0007669"/>
    <property type="project" value="UniProtKB-KW"/>
</dbReference>
<proteinExistence type="predicted"/>
<dbReference type="InterPro" id="IPR029063">
    <property type="entry name" value="SAM-dependent_MTases_sf"/>
</dbReference>
<dbReference type="RefSeq" id="WP_145082211.1">
    <property type="nucleotide sequence ID" value="NZ_DAMBUX010000001.1"/>
</dbReference>
<dbReference type="PANTHER" id="PTHR43861">
    <property type="entry name" value="TRANS-ACONITATE 2-METHYLTRANSFERASE-RELATED"/>
    <property type="match status" value="1"/>
</dbReference>
<dbReference type="Gene3D" id="3.40.50.150">
    <property type="entry name" value="Vaccinia Virus protein VP39"/>
    <property type="match status" value="1"/>
</dbReference>
<dbReference type="Proteomes" id="UP000315343">
    <property type="component" value="Unassembled WGS sequence"/>
</dbReference>
<protein>
    <submittedName>
        <fullName evidence="3">Methyltransferase family protein</fullName>
    </submittedName>
</protein>
<dbReference type="AlphaFoldDB" id="A0A562JB55"/>
<comment type="caution">
    <text evidence="3">The sequence shown here is derived from an EMBL/GenBank/DDBJ whole genome shotgun (WGS) entry which is preliminary data.</text>
</comment>
<dbReference type="EMBL" id="VLKH01000004">
    <property type="protein sequence ID" value="TWH80379.1"/>
    <property type="molecule type" value="Genomic_DNA"/>
</dbReference>
<organism evidence="3 4">
    <name type="scientific">Sedimentibacter saalensis</name>
    <dbReference type="NCBI Taxonomy" id="130788"/>
    <lineage>
        <taxon>Bacteria</taxon>
        <taxon>Bacillati</taxon>
        <taxon>Bacillota</taxon>
        <taxon>Tissierellia</taxon>
        <taxon>Sedimentibacter</taxon>
    </lineage>
</organism>
<dbReference type="Pfam" id="PF13649">
    <property type="entry name" value="Methyltransf_25"/>
    <property type="match status" value="1"/>
</dbReference>
<keyword evidence="4" id="KW-1185">Reference proteome</keyword>
<feature type="domain" description="Methyltransferase" evidence="2">
    <location>
        <begin position="42"/>
        <end position="137"/>
    </location>
</feature>